<evidence type="ECO:0000259" key="7">
    <source>
        <dbReference type="PROSITE" id="PS50202"/>
    </source>
</evidence>
<dbReference type="Gene3D" id="2.60.40.10">
    <property type="entry name" value="Immunoglobulins"/>
    <property type="match status" value="10"/>
</dbReference>
<proteinExistence type="predicted"/>
<dbReference type="InterPro" id="IPR053879">
    <property type="entry name" value="HYDIN_VesB_CFA65-like_Ig"/>
</dbReference>
<dbReference type="InterPro" id="IPR058952">
    <property type="entry name" value="Ig_CFAP47"/>
</dbReference>
<dbReference type="GeneID" id="94845161"/>
<evidence type="ECO:0000256" key="2">
    <source>
        <dbReference type="ARBA" id="ARBA00004496"/>
    </source>
</evidence>
<comment type="subcellular location">
    <subcellularLocation>
        <location evidence="1">Cell projection</location>
        <location evidence="1">Cilium</location>
    </subcellularLocation>
    <subcellularLocation>
        <location evidence="2">Cytoplasm</location>
    </subcellularLocation>
</comment>
<organism evidence="8 9">
    <name type="scientific">Tritrichomonas foetus</name>
    <dbReference type="NCBI Taxonomy" id="1144522"/>
    <lineage>
        <taxon>Eukaryota</taxon>
        <taxon>Metamonada</taxon>
        <taxon>Parabasalia</taxon>
        <taxon>Tritrichomonadida</taxon>
        <taxon>Tritrichomonadidae</taxon>
        <taxon>Tritrichomonas</taxon>
    </lineage>
</organism>
<reference evidence="8" key="1">
    <citation type="submission" date="2016-10" db="EMBL/GenBank/DDBJ databases">
        <authorList>
            <person name="Benchimol M."/>
            <person name="Almeida L.G."/>
            <person name="Vasconcelos A.T."/>
            <person name="Perreira-Neves A."/>
            <person name="Rosa I.A."/>
            <person name="Tasca T."/>
            <person name="Bogo M.R."/>
            <person name="de Souza W."/>
        </authorList>
    </citation>
    <scope>NUCLEOTIDE SEQUENCE [LARGE SCALE GENOMIC DNA]</scope>
    <source>
        <strain evidence="8">K</strain>
    </source>
</reference>
<evidence type="ECO:0000313" key="9">
    <source>
        <dbReference type="Proteomes" id="UP000179807"/>
    </source>
</evidence>
<dbReference type="Pfam" id="PF24529">
    <property type="entry name" value="CFAP47"/>
    <property type="match status" value="1"/>
</dbReference>
<keyword evidence="3" id="KW-0963">Cytoplasm</keyword>
<evidence type="ECO:0000256" key="4">
    <source>
        <dbReference type="ARBA" id="ARBA00023069"/>
    </source>
</evidence>
<evidence type="ECO:0000256" key="1">
    <source>
        <dbReference type="ARBA" id="ARBA00004138"/>
    </source>
</evidence>
<feature type="region of interest" description="Disordered" evidence="6">
    <location>
        <begin position="1827"/>
        <end position="1848"/>
    </location>
</feature>
<feature type="domain" description="MSP" evidence="7">
    <location>
        <begin position="1093"/>
        <end position="1239"/>
    </location>
</feature>
<name>A0A1J4JFC0_9EUKA</name>
<dbReference type="PROSITE" id="PS50202">
    <property type="entry name" value="MSP"/>
    <property type="match status" value="1"/>
</dbReference>
<dbReference type="VEuPathDB" id="TrichDB:TRFO_35785"/>
<feature type="compositionally biased region" description="Low complexity" evidence="6">
    <location>
        <begin position="1827"/>
        <end position="1847"/>
    </location>
</feature>
<accession>A0A1J4JFC0</accession>
<dbReference type="InterPro" id="IPR013783">
    <property type="entry name" value="Ig-like_fold"/>
</dbReference>
<dbReference type="InterPro" id="IPR056343">
    <property type="entry name" value="CFAP47_dom"/>
</dbReference>
<dbReference type="RefSeq" id="XP_068351047.1">
    <property type="nucleotide sequence ID" value="XM_068510457.1"/>
</dbReference>
<dbReference type="EMBL" id="MLAK01001086">
    <property type="protein sequence ID" value="OHS97910.1"/>
    <property type="molecule type" value="Genomic_DNA"/>
</dbReference>
<keyword evidence="5" id="KW-0966">Cell projection</keyword>
<dbReference type="Proteomes" id="UP000179807">
    <property type="component" value="Unassembled WGS sequence"/>
</dbReference>
<gene>
    <name evidence="8" type="ORF">TRFO_35785</name>
</gene>
<keyword evidence="9" id="KW-1185">Reference proteome</keyword>
<sequence>MSKKNSIQVLPDAVVFREIAVGDSDFVDVYITNTGSAPTRIRCSMSLNSPFVLSNEGTMMLPPGLETKVSITYNSVDLKIYTAELYIETKSDKITIPVKASPPSAHITADVSTLNLGQLVIEEENKCVFSITNAGMREGSYAISCDDSSVVLMPKIGSLLPNRSQEINCTFRPHSEGEFQIQVSIMSPESIDQCQPIVIKGTVAKSCVQLLFEEKPISEFDFQTIYYQQKRIIRAKLVNYGLLSRSFVIFPPQDHPLSAQSSISSYTQKADDIIDTSFSAIPSEGLLEPNKSETINFVFQPELDSTHVTEDIENLYNHFTFIEIVETGQRIDLQFTGKAVRHLVSLSSVDFDFGKCNPNTKTTKDLTITNNSSYLATTFEISPIAQFRFRPNKGEILPGKNKKIEIVYFPKNYGVFDTTTRVNFSNGLIKKPINLVAECGNPNEKPFKRIPIYEKDANAMFTVMHPDKKYTYGMDEIQQNTTKRLKFDSYITDQAKNRAKVQESTEFYERTVRDAKSQLTRTVGQFTDEDLNELVQQKMIEHEHFYENEHTLGLAPGEGLKAPDPPIRRKPSPLFILHPEKFGIVKESKRSQTAFHSRKKMHLDDTMVAKKKFKPKPTTPQEINDCARALTPAQQLQVNSSHQSMNFGCISVFQVATKSFTVSNNLQQYILIALQPDSDELSQTTPLSQVIPPRSVAGFDIKISSKKQMNFLGNIHYTINGKHSNNFTVSATVVPIDIQLSRNIIEFRFSSDSTTPVIKEFVTITNNSIGAAQYTWTGMNNFFSISTTQGTIDPGKVHNLEITYTPTTHAHDETTMVVNVVGGASRALRCIGDVGVPKMSVSKKTVAFGLIPIGITKTQIVRLKNNGDDDALFSIVHGNLSEMSISPENGRVSAHNGLNLQININSVHDHVIDIPVTVSIAGAQPISFNVTAQSEFPNVSLANTEFEFGRLFVGSSASLPAKLTNNGAIPAILYLDLSAHPEFHLEFPAELADNGEHTNSISFVSDTVFVTKSEMKISGDDSSALLSTRSEIQSSRSSRINKNAEEVPKGLIYKISVIEKSTITFNFVFQPTEVGEHSFELPFTMMNVLSPSSFHLQPIVSGEAIHAPLWVSAGSLDFEVAPIFDKMNPHSRPVVRQILIRNEHKTELKWRFDTSNPFCDEPSVFSVEPSFGTIDFAQSKNVHVSFTPRDAIPYSMQLPIYVTVDKDEYLIGQVQLTGVGNKSSYRMSVNHVALPIVPLNVKSQMNLFVLNEGFIETELKVKFAVDENHFPVKITFPEGQKLEHSSDKLPIIVSFQSPKPMSFSTVIALIDDLGGATTFEVTCTTDNSIFTLYPYFYDRELAVKSSSGKPIMYETKVPCIKANELTSRFLITNDINELKNEENWNPTCNDIMIVFVQRYLNALVMSSQISDFPNDFIRNDFTLWHEAIHNMSNGKRIPGENDRGDTSKDPLTKRIESAQRIIRFLESFGALLSSVKPEFLLSKQDFLQIMRARLSKQLLGINRFNSPDLSNFDQKVLTEFTSSKSYSDGLLQRLKILEELYPALSIESWMIVITQMIKIFSINKIDPERLSKTPGVPNVIKSIQNLSSSFSSVNDLLSEIIRPTKNLIASNVFSTSECVVLKWISLYYCNISEDLQKSINSFEYMNNGLPLAALVKSHSPSTKININEHASDHPSRENNAIEVTTALKELKLGFCPRANEIVDGPPCVLAMTSAYLFETLPHFLPQTTLEFTTTLHKSLQKTVSVTNPSKTEIRYTAVLEAGPNYSLANNNFVIGPNQTIEFPVTFNARTLKPAVGKLYLTPSRPRVVNSVSASAAATAETTAAATASATAHLTPTSSSPNTSRNTPQMPIFSAPIVVDLVSDVSLKTPDGSYIIEGPIYQSTKLEITVKNFIGVPSSVQLISRISQITNANGTKVNQPKTLQEQMIDFINNPFVGENNYKEEDSQITNIMKSHKMFIFSHKQIDFNTATSEVDIEVEFIPITLGEFRCLLLFEDEEKGEFILEIIAKSKFPDPIEVAHGKFKAEANRSCSYSIPLEQMNSNLMKALAYSIEKNAIAGQFVSERKMKDMLTRRQHECEALFRQAFQTQKFTVNNSAPNYFEMPTDVILYKSALAMSAPRDTPKDHINAVPITFKPIKAGDYPCKILLLSKYDVRLMSIKGSGLVATKELSIDFSTVVGKPMKQDIPLQNPSDDTWNFKITVSGDNAFSANNKIVVKPKSQAFLPVNFAPNRIGKFKAELNVLNINKEATVIYKLTANVEEPPAEDKIIVECQARQVIKKTIDIKTNLIKGNNIQVSTTIPIIKFKSDFAITTESGTQPFEYQIYAPRSGVAAGTLTFTDPQTKNYVWYVIEIHVDTPSPEQTIEVVTDARKCATVKIPIANPKSEPAQFTVVLSDDDLFGEKTFVAAPNSTTDYILVVSPLKAMKRASSVYFYSDGDGEFWYSIHIEANEPPANTLAPLTSPLGKYASTFIQLENPLDKAVSFRVDNDNPTAYHIVAKRVIQLNSQEKKRIEIRYIPTVLGVKEHATISFKSNEVGDWIYKLTGTGKPPQPLSPIIVTSPVMSTNSALVLFANPFPYPCRFSVTMSTEAEADIFKFLVKRKVFTLTTFGEEYQIPFTFSPTALGQFQANIIVASLGSSKGPLPSLQNPASTESHIQWVFPIIGNSLIESTNDIKLLKVRAHENLETELQFPLVGEKEIFEPTDYSLEMNIPSNFEFVNFIFDIKPKQISRTSNSTDIITSIRFTPKRPLNITLPLKVKNPLGQEWQFLIEMRVERGKPTATIQIESLLNKTGTTKVSIPAVFRDKTPFHAYFVQGSALEFTVTPDHGFIQPSYAITDNWTELPVTVVFAPKMYGKVLKGILVIDTLDSQFLFDVVGKTPEYVPPMIPEGSSHSRLDNIIKKEDIQRMQPKRDKRKIIKENIELAKKPHITSPHVSRK</sequence>
<evidence type="ECO:0000256" key="6">
    <source>
        <dbReference type="SAM" id="MobiDB-lite"/>
    </source>
</evidence>
<keyword evidence="4" id="KW-0969">Cilium</keyword>
<dbReference type="GO" id="GO:0005929">
    <property type="term" value="C:cilium"/>
    <property type="evidence" value="ECO:0007669"/>
    <property type="project" value="UniProtKB-SubCell"/>
</dbReference>
<evidence type="ECO:0000256" key="5">
    <source>
        <dbReference type="ARBA" id="ARBA00023273"/>
    </source>
</evidence>
<dbReference type="InterPro" id="IPR000535">
    <property type="entry name" value="MSP_dom"/>
</dbReference>
<evidence type="ECO:0000313" key="8">
    <source>
        <dbReference type="EMBL" id="OHS97910.1"/>
    </source>
</evidence>
<dbReference type="Pfam" id="PF22544">
    <property type="entry name" value="HYDIN_VesB_CFA65-like_Ig"/>
    <property type="match status" value="2"/>
</dbReference>
<evidence type="ECO:0000256" key="3">
    <source>
        <dbReference type="ARBA" id="ARBA00022490"/>
    </source>
</evidence>
<comment type="caution">
    <text evidence="8">The sequence shown here is derived from an EMBL/GenBank/DDBJ whole genome shotgun (WGS) entry which is preliminary data.</text>
</comment>
<dbReference type="Pfam" id="PF26579">
    <property type="entry name" value="Ig_CFAP47"/>
    <property type="match status" value="1"/>
</dbReference>
<dbReference type="OrthoDB" id="10060824at2759"/>
<dbReference type="GO" id="GO:0060271">
    <property type="term" value="P:cilium assembly"/>
    <property type="evidence" value="ECO:0007669"/>
    <property type="project" value="TreeGrafter"/>
</dbReference>
<dbReference type="PANTHER" id="PTHR45912">
    <property type="entry name" value="CILIA- AND FLAGELLA-ASSOCIATED PROTEIN 47"/>
    <property type="match status" value="1"/>
</dbReference>
<dbReference type="GO" id="GO:0005737">
    <property type="term" value="C:cytoplasm"/>
    <property type="evidence" value="ECO:0007669"/>
    <property type="project" value="UniProtKB-SubCell"/>
</dbReference>
<dbReference type="PANTHER" id="PTHR45912:SF3">
    <property type="entry name" value="CILIA- AND FLAGELLA-ASSOCIATED PROTEIN 47"/>
    <property type="match status" value="1"/>
</dbReference>
<protein>
    <recommendedName>
        <fullName evidence="7">MSP domain-containing protein</fullName>
    </recommendedName>
</protein>